<protein>
    <submittedName>
        <fullName evidence="3">Leucine-rich repeat domain-containing protein</fullName>
    </submittedName>
</protein>
<keyword evidence="2" id="KW-0677">Repeat</keyword>
<proteinExistence type="predicted"/>
<evidence type="ECO:0000256" key="1">
    <source>
        <dbReference type="ARBA" id="ARBA00022614"/>
    </source>
</evidence>
<name>A0ABZ0IWV4_9BACT</name>
<evidence type="ECO:0000256" key="2">
    <source>
        <dbReference type="ARBA" id="ARBA00022737"/>
    </source>
</evidence>
<dbReference type="PROSITE" id="PS51450">
    <property type="entry name" value="LRR"/>
    <property type="match status" value="1"/>
</dbReference>
<gene>
    <name evidence="3" type="ORF">RT717_09525</name>
</gene>
<dbReference type="PANTHER" id="PTHR46652:SF3">
    <property type="entry name" value="LEUCINE-RICH REPEAT-CONTAINING PROTEIN 9"/>
    <property type="match status" value="1"/>
</dbReference>
<organism evidence="3 4">
    <name type="scientific">Imperialibacter roseus</name>
    <dbReference type="NCBI Taxonomy" id="1324217"/>
    <lineage>
        <taxon>Bacteria</taxon>
        <taxon>Pseudomonadati</taxon>
        <taxon>Bacteroidota</taxon>
        <taxon>Cytophagia</taxon>
        <taxon>Cytophagales</taxon>
        <taxon>Flammeovirgaceae</taxon>
        <taxon>Imperialibacter</taxon>
    </lineage>
</organism>
<keyword evidence="1" id="KW-0433">Leucine-rich repeat</keyword>
<dbReference type="InterPro" id="IPR032675">
    <property type="entry name" value="LRR_dom_sf"/>
</dbReference>
<dbReference type="EMBL" id="CP136051">
    <property type="protein sequence ID" value="WOK08874.1"/>
    <property type="molecule type" value="Genomic_DNA"/>
</dbReference>
<sequence length="818" mass="91937">MGRTSLRYAIVFLLVGAFSITGVFSQAVNLNEDDLKIYEQKSKDLVSFLQFMLNTVGDQKTSARDKEVIISESYLKVFRDGKVQIEDDLLTDRQVVINKDVQAYFKDVDFFFKHVSLEFEILKVEPLKRDNGQWYFKVETNRLIKGTGIEGDAVSNSRKRFIEINLDVQKDDLKIASIYTTKISREKALRAWWNTLSFEWMALLQQAAGIIPADSVSNAQLEMIARIDSLDISDNRYLADINPLEMLPDLVYLKMSNTRITDLSPVRSLSNLQHLDISNTKVEDITFLKYSEKLNMLDASLTPVYDLSELAGLSDLRVLLLKGIPAADFSIIGLLSELRWLDVSQTSLATAEPIIKLTRLEELNISSTAITSLEGMEKLNKLSVLQANGTFISDLSPLSGLGGLRDLMVNDCPVSSLDALLGIASLEKVYCDNTSVSDKQADDFMSKKKKTLVVMNSRQLDAWWTGLTGEWRLALMSLMQVPKGQKPTKEQLVKLVNMDSLVLVNKMLSNLLPLERFKKLTYLDISKNPVEELISLSRLGDIKVLKANDTPIENIAGLKGIVTLEKIELINTKVYDLEVLQGLPRLQYLNLDDTFVSRGSVVNFIRTHPEAVVIFQTKEIMAWWEALSVDWQTVFRQNQKLSPSPTSMELHRLIAQTSIDAAGSSVKSLAPLYAFLDIKALNLSSIGLSSLTELSRLDNLEALNVSKNPVSSLLPIQGLIHLTKLDVSNTAVADLREIEYFRELESLNCAGTQLKNLKGIERFGRLKEIDFSNTKVGRLDRLVDIKGLQSLTCFNTKVSAREIEDFKSLQPDCKVTFY</sequence>
<evidence type="ECO:0000313" key="3">
    <source>
        <dbReference type="EMBL" id="WOK08874.1"/>
    </source>
</evidence>
<dbReference type="InterPro" id="IPR001611">
    <property type="entry name" value="Leu-rich_rpt"/>
</dbReference>
<dbReference type="Proteomes" id="UP001302349">
    <property type="component" value="Chromosome"/>
</dbReference>
<dbReference type="PANTHER" id="PTHR46652">
    <property type="entry name" value="LEUCINE-RICH REPEAT AND IQ DOMAIN-CONTAINING PROTEIN 1-RELATED"/>
    <property type="match status" value="1"/>
</dbReference>
<dbReference type="Gene3D" id="3.80.10.10">
    <property type="entry name" value="Ribonuclease Inhibitor"/>
    <property type="match status" value="3"/>
</dbReference>
<dbReference type="SUPFAM" id="SSF52058">
    <property type="entry name" value="L domain-like"/>
    <property type="match status" value="2"/>
</dbReference>
<keyword evidence="4" id="KW-1185">Reference proteome</keyword>
<reference evidence="3 4" key="1">
    <citation type="journal article" date="2023" name="Microbiol. Resour. Announc.">
        <title>Complete Genome Sequence of Imperialibacter roseus strain P4T.</title>
        <authorList>
            <person name="Tizabi D.R."/>
            <person name="Bachvaroff T."/>
            <person name="Hill R.T."/>
        </authorList>
    </citation>
    <scope>NUCLEOTIDE SEQUENCE [LARGE SCALE GENOMIC DNA]</scope>
    <source>
        <strain evidence="3 4">P4T</strain>
    </source>
</reference>
<dbReference type="RefSeq" id="WP_317491505.1">
    <property type="nucleotide sequence ID" value="NZ_CP136051.1"/>
</dbReference>
<evidence type="ECO:0000313" key="4">
    <source>
        <dbReference type="Proteomes" id="UP001302349"/>
    </source>
</evidence>
<dbReference type="InterPro" id="IPR050836">
    <property type="entry name" value="SDS22/Internalin_LRR"/>
</dbReference>
<dbReference type="InterPro" id="IPR025875">
    <property type="entry name" value="Leu-rich_rpt_4"/>
</dbReference>
<accession>A0ABZ0IWV4</accession>
<dbReference type="Pfam" id="PF12799">
    <property type="entry name" value="LRR_4"/>
    <property type="match status" value="1"/>
</dbReference>